<evidence type="ECO:0000313" key="14">
    <source>
        <dbReference type="Proteomes" id="UP000440367"/>
    </source>
</evidence>
<evidence type="ECO:0000313" key="15">
    <source>
        <dbReference type="Proteomes" id="UP000440732"/>
    </source>
</evidence>
<evidence type="ECO:0000313" key="4">
    <source>
        <dbReference type="EMBL" id="KAE9072592.1"/>
    </source>
</evidence>
<evidence type="ECO:0000313" key="7">
    <source>
        <dbReference type="EMBL" id="KAE9177236.1"/>
    </source>
</evidence>
<dbReference type="Proteomes" id="UP000441208">
    <property type="component" value="Unassembled WGS sequence"/>
</dbReference>
<dbReference type="EMBL" id="QXGB01003304">
    <property type="protein sequence ID" value="KAE9171532.1"/>
    <property type="molecule type" value="Genomic_DNA"/>
</dbReference>
<evidence type="ECO:0000313" key="5">
    <source>
        <dbReference type="EMBL" id="KAE9085031.1"/>
    </source>
</evidence>
<evidence type="ECO:0000313" key="18">
    <source>
        <dbReference type="Proteomes" id="UP000476176"/>
    </source>
</evidence>
<dbReference type="Proteomes" id="UP000460718">
    <property type="component" value="Unassembled WGS sequence"/>
</dbReference>
<dbReference type="EMBL" id="QXFX01003357">
    <property type="protein sequence ID" value="KAE9069527.1"/>
    <property type="molecule type" value="Genomic_DNA"/>
</dbReference>
<evidence type="ECO:0000313" key="2">
    <source>
        <dbReference type="EMBL" id="KAE8971457.1"/>
    </source>
</evidence>
<reference evidence="11 12" key="1">
    <citation type="submission" date="2018-08" db="EMBL/GenBank/DDBJ databases">
        <title>Genomic investigation of the strawberry pathogen Phytophthora fragariae indicates pathogenicity is determined by transcriptional variation in three key races.</title>
        <authorList>
            <person name="Adams T.M."/>
            <person name="Armitage A.D."/>
            <person name="Sobczyk M.K."/>
            <person name="Bates H.J."/>
            <person name="Dunwell J.M."/>
            <person name="Nellist C.F."/>
            <person name="Harrison R.J."/>
        </authorList>
    </citation>
    <scope>NUCLEOTIDE SEQUENCE [LARGE SCALE GENOMIC DNA]</scope>
    <source>
        <strain evidence="9 13">A4</strain>
        <strain evidence="8 14">BC-1</strain>
        <strain evidence="7 18">BC-23</strain>
        <strain evidence="6 12">NOV-27</strain>
        <strain evidence="5 15">NOV-5</strain>
        <strain evidence="4 16">NOV-71</strain>
        <strain evidence="10 19">NOV-77</strain>
        <strain evidence="1 11">NOV-9</strain>
        <strain evidence="3 20">ONT-3</strain>
        <strain evidence="2 17">SCRP245</strain>
    </source>
</reference>
<evidence type="ECO:0000313" key="19">
    <source>
        <dbReference type="Proteomes" id="UP000486351"/>
    </source>
</evidence>
<evidence type="ECO:0000313" key="11">
    <source>
        <dbReference type="Proteomes" id="UP000429523"/>
    </source>
</evidence>
<evidence type="ECO:0000313" key="9">
    <source>
        <dbReference type="EMBL" id="KAE9275559.1"/>
    </source>
</evidence>
<dbReference type="EMBL" id="QXFZ01002930">
    <property type="protein sequence ID" value="KAE9072592.1"/>
    <property type="molecule type" value="Genomic_DNA"/>
</dbReference>
<dbReference type="Proteomes" id="UP000429523">
    <property type="component" value="Unassembled WGS sequence"/>
</dbReference>
<evidence type="ECO:0000313" key="13">
    <source>
        <dbReference type="Proteomes" id="UP000437068"/>
    </source>
</evidence>
<evidence type="ECO:0000313" key="10">
    <source>
        <dbReference type="EMBL" id="KAE9311740.1"/>
    </source>
</evidence>
<accession>A0A6A3DJ55</accession>
<dbReference type="Proteomes" id="UP000433483">
    <property type="component" value="Unassembled WGS sequence"/>
</dbReference>
<evidence type="ECO:0000313" key="12">
    <source>
        <dbReference type="Proteomes" id="UP000433483"/>
    </source>
</evidence>
<evidence type="ECO:0000313" key="6">
    <source>
        <dbReference type="EMBL" id="KAE9171532.1"/>
    </source>
</evidence>
<organism evidence="1 11">
    <name type="scientific">Phytophthora fragariae</name>
    <dbReference type="NCBI Taxonomy" id="53985"/>
    <lineage>
        <taxon>Eukaryota</taxon>
        <taxon>Sar</taxon>
        <taxon>Stramenopiles</taxon>
        <taxon>Oomycota</taxon>
        <taxon>Peronosporomycetes</taxon>
        <taxon>Peronosporales</taxon>
        <taxon>Peronosporaceae</taxon>
        <taxon>Phytophthora</taxon>
    </lineage>
</organism>
<comment type="caution">
    <text evidence="1">The sequence shown here is derived from an EMBL/GenBank/DDBJ whole genome shotgun (WGS) entry which is preliminary data.</text>
</comment>
<dbReference type="EMBL" id="QXGD01003296">
    <property type="protein sequence ID" value="KAE9178883.1"/>
    <property type="molecule type" value="Genomic_DNA"/>
</dbReference>
<gene>
    <name evidence="9" type="ORF">PF001_g26525</name>
    <name evidence="8" type="ORF">PF002_g27962</name>
    <name evidence="7" type="ORF">PF004_g25833</name>
    <name evidence="6" type="ORF">PF005_g27104</name>
    <name evidence="5" type="ORF">PF006_g26343</name>
    <name evidence="4" type="ORF">PF007_g26120</name>
    <name evidence="10" type="ORF">PF008_g20129</name>
    <name evidence="1" type="ORF">PF009_g27674</name>
    <name evidence="3" type="ORF">PF010_g26631</name>
    <name evidence="2" type="ORF">PF011_g26024</name>
</gene>
<dbReference type="EMBL" id="QXGC01003248">
    <property type="protein sequence ID" value="KAE9177236.1"/>
    <property type="molecule type" value="Genomic_DNA"/>
</dbReference>
<evidence type="ECO:0000313" key="17">
    <source>
        <dbReference type="Proteomes" id="UP000460718"/>
    </source>
</evidence>
<sequence>MGAALSMEKLSATPLSEQWKLPFVVSPRSGRSRS</sequence>
<dbReference type="Proteomes" id="UP000437068">
    <property type="component" value="Unassembled WGS sequence"/>
</dbReference>
<dbReference type="Proteomes" id="UP000486351">
    <property type="component" value="Unassembled WGS sequence"/>
</dbReference>
<dbReference type="Proteomes" id="UP000488956">
    <property type="component" value="Unassembled WGS sequence"/>
</dbReference>
<dbReference type="EMBL" id="QXGA01003293">
    <property type="protein sequence ID" value="KAE9085031.1"/>
    <property type="molecule type" value="Genomic_DNA"/>
</dbReference>
<dbReference type="EMBL" id="QXFY01001689">
    <property type="protein sequence ID" value="KAE9311740.1"/>
    <property type="molecule type" value="Genomic_DNA"/>
</dbReference>
<dbReference type="OrthoDB" id="10273518at2759"/>
<evidence type="ECO:0000313" key="1">
    <source>
        <dbReference type="EMBL" id="KAE8922054.1"/>
    </source>
</evidence>
<evidence type="ECO:0000313" key="20">
    <source>
        <dbReference type="Proteomes" id="UP000488956"/>
    </source>
</evidence>
<dbReference type="Proteomes" id="UP000440732">
    <property type="component" value="Unassembled WGS sequence"/>
</dbReference>
<name>A0A6A3DJ55_9STRA</name>
<keyword evidence="12" id="KW-1185">Reference proteome</keyword>
<evidence type="ECO:0000313" key="16">
    <source>
        <dbReference type="Proteomes" id="UP000441208"/>
    </source>
</evidence>
<evidence type="ECO:0000313" key="8">
    <source>
        <dbReference type="EMBL" id="KAE9178883.1"/>
    </source>
</evidence>
<dbReference type="Proteomes" id="UP000476176">
    <property type="component" value="Unassembled WGS sequence"/>
</dbReference>
<protein>
    <submittedName>
        <fullName evidence="1">Uncharacterized protein</fullName>
    </submittedName>
</protein>
<dbReference type="EMBL" id="QXGF01003231">
    <property type="protein sequence ID" value="KAE8922054.1"/>
    <property type="molecule type" value="Genomic_DNA"/>
</dbReference>
<dbReference type="EMBL" id="QXFW01003332">
    <property type="protein sequence ID" value="KAE8971457.1"/>
    <property type="molecule type" value="Genomic_DNA"/>
</dbReference>
<dbReference type="EMBL" id="QXGE01003352">
    <property type="protein sequence ID" value="KAE9275559.1"/>
    <property type="molecule type" value="Genomic_DNA"/>
</dbReference>
<proteinExistence type="predicted"/>
<evidence type="ECO:0000313" key="3">
    <source>
        <dbReference type="EMBL" id="KAE9069527.1"/>
    </source>
</evidence>
<dbReference type="Proteomes" id="UP000440367">
    <property type="component" value="Unassembled WGS sequence"/>
</dbReference>
<dbReference type="AlphaFoldDB" id="A0A6A3DJ55"/>